<dbReference type="SUPFAM" id="SSF46626">
    <property type="entry name" value="Cytochrome c"/>
    <property type="match status" value="1"/>
</dbReference>
<organism evidence="7">
    <name type="scientific">hydrothermal vent metagenome</name>
    <dbReference type="NCBI Taxonomy" id="652676"/>
    <lineage>
        <taxon>unclassified sequences</taxon>
        <taxon>metagenomes</taxon>
        <taxon>ecological metagenomes</taxon>
    </lineage>
</organism>
<proteinExistence type="predicted"/>
<name>A0A3B1A8V8_9ZZZZ</name>
<dbReference type="GO" id="GO:0046872">
    <property type="term" value="F:metal ion binding"/>
    <property type="evidence" value="ECO:0007669"/>
    <property type="project" value="UniProtKB-KW"/>
</dbReference>
<dbReference type="GO" id="GO:0020037">
    <property type="term" value="F:heme binding"/>
    <property type="evidence" value="ECO:0007669"/>
    <property type="project" value="InterPro"/>
</dbReference>
<evidence type="ECO:0000256" key="5">
    <source>
        <dbReference type="ARBA" id="ARBA00023004"/>
    </source>
</evidence>
<keyword evidence="3" id="KW-0479">Metal-binding</keyword>
<evidence type="ECO:0000256" key="2">
    <source>
        <dbReference type="ARBA" id="ARBA00022617"/>
    </source>
</evidence>
<dbReference type="InterPro" id="IPR036909">
    <property type="entry name" value="Cyt_c-like_dom_sf"/>
</dbReference>
<evidence type="ECO:0000256" key="3">
    <source>
        <dbReference type="ARBA" id="ARBA00022723"/>
    </source>
</evidence>
<dbReference type="Gene3D" id="1.10.760.10">
    <property type="entry name" value="Cytochrome c-like domain"/>
    <property type="match status" value="1"/>
</dbReference>
<keyword evidence="4" id="KW-0249">Electron transport</keyword>
<dbReference type="InterPro" id="IPR009056">
    <property type="entry name" value="Cyt_c-like_dom"/>
</dbReference>
<dbReference type="EMBL" id="UOFU01000255">
    <property type="protein sequence ID" value="VAX02216.1"/>
    <property type="molecule type" value="Genomic_DNA"/>
</dbReference>
<dbReference type="PANTHER" id="PTHR33751">
    <property type="entry name" value="CBB3-TYPE CYTOCHROME C OXIDASE SUBUNIT FIXP"/>
    <property type="match status" value="1"/>
</dbReference>
<evidence type="ECO:0000256" key="1">
    <source>
        <dbReference type="ARBA" id="ARBA00022448"/>
    </source>
</evidence>
<dbReference type="AlphaFoldDB" id="A0A3B1A8V8"/>
<dbReference type="Pfam" id="PF00034">
    <property type="entry name" value="Cytochrom_C"/>
    <property type="match status" value="1"/>
</dbReference>
<accession>A0A3B1A8V8</accession>
<protein>
    <recommendedName>
        <fullName evidence="6">Cytochrome c domain-containing protein</fullName>
    </recommendedName>
</protein>
<evidence type="ECO:0000259" key="6">
    <source>
        <dbReference type="PROSITE" id="PS51007"/>
    </source>
</evidence>
<dbReference type="PROSITE" id="PS51007">
    <property type="entry name" value="CYTC"/>
    <property type="match status" value="1"/>
</dbReference>
<gene>
    <name evidence="7" type="ORF">MNBD_GAMMA20-984</name>
</gene>
<feature type="domain" description="Cytochrome c" evidence="6">
    <location>
        <begin position="25"/>
        <end position="103"/>
    </location>
</feature>
<evidence type="ECO:0000256" key="4">
    <source>
        <dbReference type="ARBA" id="ARBA00022982"/>
    </source>
</evidence>
<sequence length="103" mass="11081">MKQKSWITLAVLVTTTQLILPGTVSATDYRPAMLATPCAGCHGPDGDSPGSIPSLTGLSSDDIISSMKAFKTGQRKGTIMNRIAKGYTDEEIDLMARYFSRKP</sequence>
<dbReference type="PANTHER" id="PTHR33751:SF9">
    <property type="entry name" value="CYTOCHROME C4"/>
    <property type="match status" value="1"/>
</dbReference>
<keyword evidence="2" id="KW-0349">Heme</keyword>
<keyword evidence="1" id="KW-0813">Transport</keyword>
<reference evidence="7" key="1">
    <citation type="submission" date="2018-06" db="EMBL/GenBank/DDBJ databases">
        <authorList>
            <person name="Zhirakovskaya E."/>
        </authorList>
    </citation>
    <scope>NUCLEOTIDE SEQUENCE</scope>
</reference>
<keyword evidence="5" id="KW-0408">Iron</keyword>
<dbReference type="InterPro" id="IPR050597">
    <property type="entry name" value="Cytochrome_c_Oxidase_Subunit"/>
</dbReference>
<dbReference type="GO" id="GO:0009055">
    <property type="term" value="F:electron transfer activity"/>
    <property type="evidence" value="ECO:0007669"/>
    <property type="project" value="InterPro"/>
</dbReference>
<evidence type="ECO:0000313" key="7">
    <source>
        <dbReference type="EMBL" id="VAX02216.1"/>
    </source>
</evidence>